<dbReference type="EMBL" id="BMLX01000001">
    <property type="protein sequence ID" value="GGP19450.1"/>
    <property type="molecule type" value="Genomic_DNA"/>
</dbReference>
<feature type="transmembrane region" description="Helical" evidence="1">
    <location>
        <begin position="109"/>
        <end position="127"/>
    </location>
</feature>
<dbReference type="SUPFAM" id="SSF54001">
    <property type="entry name" value="Cysteine proteinases"/>
    <property type="match status" value="1"/>
</dbReference>
<keyword evidence="1" id="KW-1133">Transmembrane helix</keyword>
<feature type="transmembrane region" description="Helical" evidence="1">
    <location>
        <begin position="133"/>
        <end position="152"/>
    </location>
</feature>
<evidence type="ECO:0000313" key="3">
    <source>
        <dbReference type="EMBL" id="GGP19450.1"/>
    </source>
</evidence>
<dbReference type="InterPro" id="IPR021878">
    <property type="entry name" value="TgpA_N"/>
</dbReference>
<evidence type="ECO:0000313" key="4">
    <source>
        <dbReference type="Proteomes" id="UP000637267"/>
    </source>
</evidence>
<dbReference type="PANTHER" id="PTHR42736:SF1">
    <property type="entry name" value="PROTEIN-GLUTAMINE GAMMA-GLUTAMYLTRANSFERASE"/>
    <property type="match status" value="1"/>
</dbReference>
<keyword evidence="4" id="KW-1185">Reference proteome</keyword>
<dbReference type="Proteomes" id="UP000637267">
    <property type="component" value="Unassembled WGS sequence"/>
</dbReference>
<name>A0ABQ2P734_9NEIS</name>
<proteinExistence type="predicted"/>
<dbReference type="InterPro" id="IPR052901">
    <property type="entry name" value="Bact_TGase-like"/>
</dbReference>
<dbReference type="InterPro" id="IPR002931">
    <property type="entry name" value="Transglutaminase-like"/>
</dbReference>
<dbReference type="SMART" id="SM00460">
    <property type="entry name" value="TGc"/>
    <property type="match status" value="1"/>
</dbReference>
<dbReference type="InterPro" id="IPR038765">
    <property type="entry name" value="Papain-like_cys_pep_sf"/>
</dbReference>
<evidence type="ECO:0000256" key="1">
    <source>
        <dbReference type="SAM" id="Phobius"/>
    </source>
</evidence>
<dbReference type="InterPro" id="IPR025403">
    <property type="entry name" value="TgpA-like_C"/>
</dbReference>
<feature type="transmembrane region" description="Helical" evidence="1">
    <location>
        <begin position="173"/>
        <end position="192"/>
    </location>
</feature>
<dbReference type="PROSITE" id="PS51257">
    <property type="entry name" value="PROKAR_LIPOPROTEIN"/>
    <property type="match status" value="1"/>
</dbReference>
<dbReference type="Pfam" id="PF13559">
    <property type="entry name" value="DUF4129"/>
    <property type="match status" value="1"/>
</dbReference>
<protein>
    <recommendedName>
        <fullName evidence="2">Transglutaminase-like domain-containing protein</fullName>
    </recommendedName>
</protein>
<comment type="caution">
    <text evidence="3">The sequence shown here is derived from an EMBL/GenBank/DDBJ whole genome shotgun (WGS) entry which is preliminary data.</text>
</comment>
<dbReference type="Pfam" id="PF01841">
    <property type="entry name" value="Transglut_core"/>
    <property type="match status" value="1"/>
</dbReference>
<feature type="transmembrane region" description="Helical" evidence="1">
    <location>
        <begin position="59"/>
        <end position="78"/>
    </location>
</feature>
<dbReference type="RefSeq" id="WP_188703062.1">
    <property type="nucleotide sequence ID" value="NZ_BMLX01000001.1"/>
</dbReference>
<keyword evidence="1" id="KW-0472">Membrane</keyword>
<evidence type="ECO:0000259" key="2">
    <source>
        <dbReference type="SMART" id="SM00460"/>
    </source>
</evidence>
<gene>
    <name evidence="3" type="ORF">GCM10010970_10670</name>
</gene>
<reference evidence="4" key="1">
    <citation type="journal article" date="2019" name="Int. J. Syst. Evol. Microbiol.">
        <title>The Global Catalogue of Microorganisms (GCM) 10K type strain sequencing project: providing services to taxonomists for standard genome sequencing and annotation.</title>
        <authorList>
            <consortium name="The Broad Institute Genomics Platform"/>
            <consortium name="The Broad Institute Genome Sequencing Center for Infectious Disease"/>
            <person name="Wu L."/>
            <person name="Ma J."/>
        </authorList>
    </citation>
    <scope>NUCLEOTIDE SEQUENCE [LARGE SCALE GENOMIC DNA]</scope>
    <source>
        <strain evidence="4">CGMCC 1.8859</strain>
    </source>
</reference>
<feature type="transmembrane region" description="Helical" evidence="1">
    <location>
        <begin position="12"/>
        <end position="30"/>
    </location>
</feature>
<dbReference type="Pfam" id="PF11992">
    <property type="entry name" value="TgpA_N"/>
    <property type="match status" value="1"/>
</dbReference>
<feature type="domain" description="Transglutaminase-like" evidence="2">
    <location>
        <begin position="399"/>
        <end position="470"/>
    </location>
</feature>
<dbReference type="Gene3D" id="3.10.620.30">
    <property type="match status" value="1"/>
</dbReference>
<dbReference type="PANTHER" id="PTHR42736">
    <property type="entry name" value="PROTEIN-GLUTAMINE GAMMA-GLUTAMYLTRANSFERASE"/>
    <property type="match status" value="1"/>
</dbReference>
<sequence length="654" mass="73626">MTRRKTTAAPLLMPPFYILAAAVACALGPVLLQVPVWHSLLVLLPLGWRLWLAHAGRPVPHPVIRIGVALALFVPILLQYHTLIGRGGGVAALGSLIAVKFLETTNQRDVRVLTLLAFFACSTGFLLSQSPFMMLYAVATLLLICLQLMTWMREDGHFGWPDLWRVLRMLAEALPIALILFVLFPRLATPLWRMPNDTQQARTGMSDTMEPGSISDLVQDDSVAFRVDFDNLSPQRAQLYWRGPVMEQFDGTTWRTGIPGSKQPQVITHGLQYRYTMTLEPTQRNWVMAMDMPVQIPSDTRFSNSLQALSRNTLIQRQRFAFTSAAHWQIKEEDPLRLKRDLALPKDINPQARALAAQWAGLPPAQRIDAALDFLRKGHFQYTLGPPLLTGRDRVDELLFQTRAGFCEHYAGAFAFLMRAAGVPTRVVGGYLGGEYNRTGNYWIVRQSSAHAWTEVWLDGQGWQRVDPTAAIAPERIFRGLQGAVPATDPLPYLLRNEDGWLGDLRLRWDAVMHGWDKWVVGYDAERQMRVLSRLGIDNVVSTQFIGWLGGAFGIVLLIYLLLSQDWQRKRYADAAQRHWLQFERKLGRAGVIPAAGEGPLNYARRAAARLPRQQAEILAIASQYLTIRYGQASDALPGLARAIRRFQVRGGKR</sequence>
<organism evidence="3 4">
    <name type="scientific">Silvimonas iriomotensis</name>
    <dbReference type="NCBI Taxonomy" id="449662"/>
    <lineage>
        <taxon>Bacteria</taxon>
        <taxon>Pseudomonadati</taxon>
        <taxon>Pseudomonadota</taxon>
        <taxon>Betaproteobacteria</taxon>
        <taxon>Neisseriales</taxon>
        <taxon>Chitinibacteraceae</taxon>
        <taxon>Silvimonas</taxon>
    </lineage>
</organism>
<accession>A0ABQ2P734</accession>
<feature type="transmembrane region" description="Helical" evidence="1">
    <location>
        <begin position="545"/>
        <end position="563"/>
    </location>
</feature>
<keyword evidence="1" id="KW-0812">Transmembrane</keyword>